<feature type="region of interest" description="Disordered" evidence="1">
    <location>
        <begin position="1"/>
        <end position="74"/>
    </location>
</feature>
<protein>
    <submittedName>
        <fullName evidence="3">Uncharacterized protein</fullName>
    </submittedName>
</protein>
<feature type="compositionally biased region" description="Low complexity" evidence="1">
    <location>
        <begin position="32"/>
        <end position="44"/>
    </location>
</feature>
<dbReference type="Proteomes" id="UP000663873">
    <property type="component" value="Unassembled WGS sequence"/>
</dbReference>
<feature type="compositionally biased region" description="Polar residues" evidence="1">
    <location>
        <begin position="11"/>
        <end position="31"/>
    </location>
</feature>
<evidence type="ECO:0000313" key="6">
    <source>
        <dbReference type="EMBL" id="CAF4608524.1"/>
    </source>
</evidence>
<dbReference type="Proteomes" id="UP000663862">
    <property type="component" value="Unassembled WGS sequence"/>
</dbReference>
<evidence type="ECO:0000313" key="4">
    <source>
        <dbReference type="EMBL" id="CAF4443216.1"/>
    </source>
</evidence>
<dbReference type="Proteomes" id="UP000663848">
    <property type="component" value="Unassembled WGS sequence"/>
</dbReference>
<name>A0A818PDI7_9BILA</name>
<proteinExistence type="predicted"/>
<dbReference type="EMBL" id="CAJOBO010003727">
    <property type="protein sequence ID" value="CAF4501616.1"/>
    <property type="molecule type" value="Genomic_DNA"/>
</dbReference>
<dbReference type="Proteomes" id="UP000663851">
    <property type="component" value="Unassembled WGS sequence"/>
</dbReference>
<evidence type="ECO:0000313" key="7">
    <source>
        <dbReference type="EMBL" id="CAF4617389.1"/>
    </source>
</evidence>
<organism evidence="3 8">
    <name type="scientific">Rotaria socialis</name>
    <dbReference type="NCBI Taxonomy" id="392032"/>
    <lineage>
        <taxon>Eukaryota</taxon>
        <taxon>Metazoa</taxon>
        <taxon>Spiralia</taxon>
        <taxon>Gnathifera</taxon>
        <taxon>Rotifera</taxon>
        <taxon>Eurotatoria</taxon>
        <taxon>Bdelloidea</taxon>
        <taxon>Philodinida</taxon>
        <taxon>Philodinidae</taxon>
        <taxon>Rotaria</taxon>
    </lineage>
</organism>
<evidence type="ECO:0000313" key="2">
    <source>
        <dbReference type="EMBL" id="CAF3117268.1"/>
    </source>
</evidence>
<evidence type="ECO:0000256" key="1">
    <source>
        <dbReference type="SAM" id="MobiDB-lite"/>
    </source>
</evidence>
<comment type="caution">
    <text evidence="3">The sequence shown here is derived from an EMBL/GenBank/DDBJ whole genome shotgun (WGS) entry which is preliminary data.</text>
</comment>
<dbReference type="AlphaFoldDB" id="A0A818PDI7"/>
<dbReference type="EMBL" id="CAJNXB010000958">
    <property type="protein sequence ID" value="CAF3117268.1"/>
    <property type="molecule type" value="Genomic_DNA"/>
</dbReference>
<reference evidence="3" key="1">
    <citation type="submission" date="2021-02" db="EMBL/GenBank/DDBJ databases">
        <authorList>
            <person name="Nowell W R."/>
        </authorList>
    </citation>
    <scope>NUCLEOTIDE SEQUENCE</scope>
</reference>
<accession>A0A818PDI7</accession>
<evidence type="ECO:0000313" key="8">
    <source>
        <dbReference type="Proteomes" id="UP000663833"/>
    </source>
</evidence>
<gene>
    <name evidence="5" type="ORF">HFQ381_LOCUS27812</name>
    <name evidence="3" type="ORF">LUA448_LOCUS31456</name>
    <name evidence="7" type="ORF">QYT958_LOCUS12629</name>
    <name evidence="2" type="ORF">TIS948_LOCUS7792</name>
    <name evidence="6" type="ORF">TSG867_LOCUS28282</name>
    <name evidence="4" type="ORF">UJA718_LOCUS22251</name>
</gene>
<evidence type="ECO:0000313" key="5">
    <source>
        <dbReference type="EMBL" id="CAF4501616.1"/>
    </source>
</evidence>
<sequence length="74" mass="8292">MCDDEKKRKPMSTNASTEHSQSAQQQILANNTIDISTISSPSIDHNNSNTRLISRKRAKSASYTDSSRKIRSRP</sequence>
<dbReference type="EMBL" id="CAJOBP010004531">
    <property type="protein sequence ID" value="CAF4443216.1"/>
    <property type="molecule type" value="Genomic_DNA"/>
</dbReference>
<dbReference type="EMBL" id="CAJOBQ010003505">
    <property type="protein sequence ID" value="CAF4608524.1"/>
    <property type="molecule type" value="Genomic_DNA"/>
</dbReference>
<dbReference type="EMBL" id="CAJNYD010004667">
    <property type="protein sequence ID" value="CAF3621614.1"/>
    <property type="molecule type" value="Genomic_DNA"/>
</dbReference>
<keyword evidence="9" id="KW-1185">Reference proteome</keyword>
<dbReference type="EMBL" id="CAJOBR010001555">
    <property type="protein sequence ID" value="CAF4617389.1"/>
    <property type="molecule type" value="Genomic_DNA"/>
</dbReference>
<dbReference type="Proteomes" id="UP000663825">
    <property type="component" value="Unassembled WGS sequence"/>
</dbReference>
<evidence type="ECO:0000313" key="3">
    <source>
        <dbReference type="EMBL" id="CAF3621614.1"/>
    </source>
</evidence>
<dbReference type="Proteomes" id="UP000663833">
    <property type="component" value="Unassembled WGS sequence"/>
</dbReference>
<evidence type="ECO:0000313" key="9">
    <source>
        <dbReference type="Proteomes" id="UP000663873"/>
    </source>
</evidence>